<dbReference type="CDD" id="cd02440">
    <property type="entry name" value="AdoMet_MTases"/>
    <property type="match status" value="1"/>
</dbReference>
<dbReference type="Gene3D" id="1.10.10.10">
    <property type="entry name" value="Winged helix-like DNA-binding domain superfamily/Winged helix DNA-binding domain"/>
    <property type="match status" value="1"/>
</dbReference>
<dbReference type="InterPro" id="IPR036390">
    <property type="entry name" value="WH_DNA-bd_sf"/>
</dbReference>
<dbReference type="SUPFAM" id="SSF46785">
    <property type="entry name" value="Winged helix' DNA-binding domain"/>
    <property type="match status" value="1"/>
</dbReference>
<dbReference type="Gene3D" id="3.40.50.150">
    <property type="entry name" value="Vaccinia Virus protein VP39"/>
    <property type="match status" value="1"/>
</dbReference>
<dbReference type="Pfam" id="PF08100">
    <property type="entry name" value="Dimerisation"/>
    <property type="match status" value="1"/>
</dbReference>
<feature type="domain" description="O-methyltransferase dimerisation" evidence="6">
    <location>
        <begin position="28"/>
        <end position="102"/>
    </location>
</feature>
<dbReference type="EMBL" id="CP063849">
    <property type="protein sequence ID" value="QOY90274.1"/>
    <property type="molecule type" value="Genomic_DNA"/>
</dbReference>
<protein>
    <submittedName>
        <fullName evidence="7">Methyltransferase domain-containing protein</fullName>
    </submittedName>
</protein>
<dbReference type="AlphaFoldDB" id="A0A7S7NV17"/>
<dbReference type="InterPro" id="IPR036388">
    <property type="entry name" value="WH-like_DNA-bd_sf"/>
</dbReference>
<evidence type="ECO:0000259" key="6">
    <source>
        <dbReference type="Pfam" id="PF08100"/>
    </source>
</evidence>
<keyword evidence="2 7" id="KW-0808">Transferase</keyword>
<dbReference type="SUPFAM" id="SSF53335">
    <property type="entry name" value="S-adenosyl-L-methionine-dependent methyltransferases"/>
    <property type="match status" value="1"/>
</dbReference>
<dbReference type="PIRSF" id="PIRSF005739">
    <property type="entry name" value="O-mtase"/>
    <property type="match status" value="1"/>
</dbReference>
<dbReference type="PANTHER" id="PTHR43712:SF2">
    <property type="entry name" value="O-METHYLTRANSFERASE CICE"/>
    <property type="match status" value="1"/>
</dbReference>
<dbReference type="InterPro" id="IPR012967">
    <property type="entry name" value="COMT_dimerisation"/>
</dbReference>
<evidence type="ECO:0000256" key="3">
    <source>
        <dbReference type="ARBA" id="ARBA00022691"/>
    </source>
</evidence>
<evidence type="ECO:0000259" key="5">
    <source>
        <dbReference type="Pfam" id="PF00891"/>
    </source>
</evidence>
<dbReference type="KEGG" id="pfer:IRI77_10055"/>
<feature type="domain" description="O-methyltransferase C-terminal" evidence="5">
    <location>
        <begin position="125"/>
        <end position="331"/>
    </location>
</feature>
<reference evidence="7 8" key="1">
    <citation type="submission" date="2020-10" db="EMBL/GenBank/DDBJ databases">
        <title>Complete genome sequence of Paludibaculum fermentans P105T, a facultatively anaerobic acidobacterium capable of dissimilatory Fe(III) reduction.</title>
        <authorList>
            <person name="Dedysh S.N."/>
            <person name="Beletsky A.V."/>
            <person name="Kulichevskaya I.S."/>
            <person name="Mardanov A.V."/>
            <person name="Ravin N.V."/>
        </authorList>
    </citation>
    <scope>NUCLEOTIDE SEQUENCE [LARGE SCALE GENOMIC DNA]</scope>
    <source>
        <strain evidence="7 8">P105</strain>
    </source>
</reference>
<dbReference type="GO" id="GO:0032259">
    <property type="term" value="P:methylation"/>
    <property type="evidence" value="ECO:0007669"/>
    <property type="project" value="UniProtKB-KW"/>
</dbReference>
<keyword evidence="1 7" id="KW-0489">Methyltransferase</keyword>
<evidence type="ECO:0000313" key="8">
    <source>
        <dbReference type="Proteomes" id="UP000593892"/>
    </source>
</evidence>
<keyword evidence="8" id="KW-1185">Reference proteome</keyword>
<dbReference type="Proteomes" id="UP000593892">
    <property type="component" value="Chromosome"/>
</dbReference>
<evidence type="ECO:0000313" key="7">
    <source>
        <dbReference type="EMBL" id="QOY90274.1"/>
    </source>
</evidence>
<accession>A0A7S7NV17</accession>
<evidence type="ECO:0000256" key="1">
    <source>
        <dbReference type="ARBA" id="ARBA00022603"/>
    </source>
</evidence>
<dbReference type="InterPro" id="IPR016461">
    <property type="entry name" value="COMT-like"/>
</dbReference>
<keyword evidence="3" id="KW-0949">S-adenosyl-L-methionine</keyword>
<dbReference type="InterPro" id="IPR029063">
    <property type="entry name" value="SAM-dependent_MTases_sf"/>
</dbReference>
<evidence type="ECO:0000256" key="4">
    <source>
        <dbReference type="PIRSR" id="PIRSR005739-1"/>
    </source>
</evidence>
<proteinExistence type="predicted"/>
<dbReference type="PROSITE" id="PS51683">
    <property type="entry name" value="SAM_OMT_II"/>
    <property type="match status" value="1"/>
</dbReference>
<evidence type="ECO:0000256" key="2">
    <source>
        <dbReference type="ARBA" id="ARBA00022679"/>
    </source>
</evidence>
<dbReference type="RefSeq" id="WP_194451939.1">
    <property type="nucleotide sequence ID" value="NZ_CP063849.1"/>
</dbReference>
<feature type="active site" description="Proton acceptor" evidence="4">
    <location>
        <position position="261"/>
    </location>
</feature>
<dbReference type="GO" id="GO:0046983">
    <property type="term" value="F:protein dimerization activity"/>
    <property type="evidence" value="ECO:0007669"/>
    <property type="project" value="InterPro"/>
</dbReference>
<organism evidence="7 8">
    <name type="scientific">Paludibaculum fermentans</name>
    <dbReference type="NCBI Taxonomy" id="1473598"/>
    <lineage>
        <taxon>Bacteria</taxon>
        <taxon>Pseudomonadati</taxon>
        <taxon>Acidobacteriota</taxon>
        <taxon>Terriglobia</taxon>
        <taxon>Bryobacterales</taxon>
        <taxon>Bryobacteraceae</taxon>
        <taxon>Paludibaculum</taxon>
    </lineage>
</organism>
<dbReference type="PANTHER" id="PTHR43712">
    <property type="entry name" value="PUTATIVE (AFU_ORTHOLOGUE AFUA_4G14580)-RELATED"/>
    <property type="match status" value="1"/>
</dbReference>
<gene>
    <name evidence="7" type="ORF">IRI77_10055</name>
</gene>
<dbReference type="GO" id="GO:0008171">
    <property type="term" value="F:O-methyltransferase activity"/>
    <property type="evidence" value="ECO:0007669"/>
    <property type="project" value="InterPro"/>
</dbReference>
<name>A0A7S7NV17_PALFE</name>
<dbReference type="InterPro" id="IPR001077">
    <property type="entry name" value="COMT_C"/>
</dbReference>
<sequence>MASGTVQQVNADAAALEQQAAAQQVLGIIGGFWLSRAVQVAATLEIPDLLADGPRDVQDLAAATSTHAPSLYRLLRALASGGVLRELPGQCFEATTLSNLLRKDVPGSLRSTVITELGLMHYAAWGNIIDAIHSGEYAFQTTFQTDPWTYLKGHPQLAATFNDSMTNLTRVVQRAILEVYDFTPYRRIVDVGGGQGQLLSAMLNANPEAHGVLFDAASVVEQAREVLQHEPVKQRIEFHPGNFFESVPAGGDLYTLKWILHDWAEAESRLILENIRKAMAPGARVLIFDAVLPEANVPDFGPMMDLNMLVMTGGRERTAAEFSDLLASAGLRLLRVYKTKSPLGIVEAEAAA</sequence>
<dbReference type="Pfam" id="PF00891">
    <property type="entry name" value="Methyltransf_2"/>
    <property type="match status" value="1"/>
</dbReference>